<evidence type="ECO:0000313" key="3">
    <source>
        <dbReference type="EMBL" id="PSJ58425.1"/>
    </source>
</evidence>
<reference evidence="3 4" key="1">
    <citation type="submission" date="2018-03" db="EMBL/GenBank/DDBJ databases">
        <title>The draft genome of Mesorhizobium sp. 6GN-30.</title>
        <authorList>
            <person name="Liu L."/>
            <person name="Li L."/>
            <person name="Wang T."/>
            <person name="Zhang X."/>
            <person name="Liang L."/>
        </authorList>
    </citation>
    <scope>NUCLEOTIDE SEQUENCE [LARGE SCALE GENOMIC DNA]</scope>
    <source>
        <strain evidence="3 4">6GN30</strain>
    </source>
</reference>
<dbReference type="InterPro" id="IPR011990">
    <property type="entry name" value="TPR-like_helical_dom_sf"/>
</dbReference>
<dbReference type="EMBL" id="PXYK01000014">
    <property type="protein sequence ID" value="PSJ58425.1"/>
    <property type="molecule type" value="Genomic_DNA"/>
</dbReference>
<dbReference type="Gene3D" id="1.25.40.10">
    <property type="entry name" value="Tetratricopeptide repeat domain"/>
    <property type="match status" value="1"/>
</dbReference>
<organism evidence="3 4">
    <name type="scientific">Kumtagia ephedrae</name>
    <dbReference type="NCBI Taxonomy" id="2116701"/>
    <lineage>
        <taxon>Bacteria</taxon>
        <taxon>Pseudomonadati</taxon>
        <taxon>Pseudomonadota</taxon>
        <taxon>Alphaproteobacteria</taxon>
        <taxon>Hyphomicrobiales</taxon>
        <taxon>Phyllobacteriaceae</taxon>
        <taxon>Kumtagia</taxon>
    </lineage>
</organism>
<dbReference type="AlphaFoldDB" id="A0A2P7S7L3"/>
<keyword evidence="4" id="KW-1185">Reference proteome</keyword>
<keyword evidence="2" id="KW-0732">Signal</keyword>
<proteinExistence type="predicted"/>
<evidence type="ECO:0000256" key="2">
    <source>
        <dbReference type="SAM" id="SignalP"/>
    </source>
</evidence>
<accession>A0A2P7S7L3</accession>
<dbReference type="OrthoDB" id="9815010at2"/>
<dbReference type="InterPro" id="IPR019734">
    <property type="entry name" value="TPR_rpt"/>
</dbReference>
<comment type="caution">
    <text evidence="3">The sequence shown here is derived from an EMBL/GenBank/DDBJ whole genome shotgun (WGS) entry which is preliminary data.</text>
</comment>
<dbReference type="RefSeq" id="WP_106773164.1">
    <property type="nucleotide sequence ID" value="NZ_PXYK01000014.1"/>
</dbReference>
<evidence type="ECO:0000256" key="1">
    <source>
        <dbReference type="PROSITE-ProRule" id="PRU00339"/>
    </source>
</evidence>
<gene>
    <name evidence="3" type="ORF">C7I84_15805</name>
</gene>
<name>A0A2P7S7L3_9HYPH</name>
<feature type="chain" id="PRO_5015168987" evidence="2">
    <location>
        <begin position="23"/>
        <end position="205"/>
    </location>
</feature>
<dbReference type="SMART" id="SM00028">
    <property type="entry name" value="TPR"/>
    <property type="match status" value="2"/>
</dbReference>
<dbReference type="SUPFAM" id="SSF48452">
    <property type="entry name" value="TPR-like"/>
    <property type="match status" value="1"/>
</dbReference>
<dbReference type="Proteomes" id="UP000241229">
    <property type="component" value="Unassembled WGS sequence"/>
</dbReference>
<feature type="signal peptide" evidence="2">
    <location>
        <begin position="1"/>
        <end position="22"/>
    </location>
</feature>
<dbReference type="PROSITE" id="PS50005">
    <property type="entry name" value="TPR"/>
    <property type="match status" value="1"/>
</dbReference>
<feature type="repeat" description="TPR" evidence="1">
    <location>
        <begin position="119"/>
        <end position="152"/>
    </location>
</feature>
<evidence type="ECO:0000313" key="4">
    <source>
        <dbReference type="Proteomes" id="UP000241229"/>
    </source>
</evidence>
<sequence length="205" mass="22864">MRNRFVLLTGLALAWAAAPALAVETAAAPPQQPSAENPEAAAPKTQAERIDALFVSLKRERNAKAAERIAGRIWQEWNDSGSATTDLMMQWSQQAIEKKKFDVALDFLDQVVTLSPDYAEGWNRRATVHFMMRSFGKSMADIERTLELEPRHFGAISGLAQIMKETDRKQRALDAYQRVLDIYPMLRSAQGEVATLSEELTGEGI</sequence>
<protein>
    <submittedName>
        <fullName evidence="3">Uncharacterized protein</fullName>
    </submittedName>
</protein>
<keyword evidence="1" id="KW-0802">TPR repeat</keyword>